<name>A0AA37SPF7_9BACT</name>
<keyword evidence="2" id="KW-1185">Reference proteome</keyword>
<organism evidence="1 2">
    <name type="scientific">Portibacter lacus</name>
    <dbReference type="NCBI Taxonomy" id="1099794"/>
    <lineage>
        <taxon>Bacteria</taxon>
        <taxon>Pseudomonadati</taxon>
        <taxon>Bacteroidota</taxon>
        <taxon>Saprospiria</taxon>
        <taxon>Saprospirales</taxon>
        <taxon>Haliscomenobacteraceae</taxon>
        <taxon>Portibacter</taxon>
    </lineage>
</organism>
<dbReference type="RefSeq" id="WP_235291356.1">
    <property type="nucleotide sequence ID" value="NZ_BSOH01000014.1"/>
</dbReference>
<evidence type="ECO:0000313" key="1">
    <source>
        <dbReference type="EMBL" id="GLR17687.1"/>
    </source>
</evidence>
<protein>
    <submittedName>
        <fullName evidence="1">Uncharacterized protein</fullName>
    </submittedName>
</protein>
<comment type="caution">
    <text evidence="1">The sequence shown here is derived from an EMBL/GenBank/DDBJ whole genome shotgun (WGS) entry which is preliminary data.</text>
</comment>
<sequence length="55" mass="6259">MTAAEYKKLLERIEKDIHSDSSPVGIDAKKTHIMILAKLEEMHEEIRALKKAANI</sequence>
<dbReference type="EMBL" id="BSOH01000014">
    <property type="protein sequence ID" value="GLR17687.1"/>
    <property type="molecule type" value="Genomic_DNA"/>
</dbReference>
<accession>A0AA37SPF7</accession>
<gene>
    <name evidence="1" type="ORF">GCM10007940_23020</name>
</gene>
<reference evidence="1" key="1">
    <citation type="journal article" date="2014" name="Int. J. Syst. Evol. Microbiol.">
        <title>Complete genome sequence of Corynebacterium casei LMG S-19264T (=DSM 44701T), isolated from a smear-ripened cheese.</title>
        <authorList>
            <consortium name="US DOE Joint Genome Institute (JGI-PGF)"/>
            <person name="Walter F."/>
            <person name="Albersmeier A."/>
            <person name="Kalinowski J."/>
            <person name="Ruckert C."/>
        </authorList>
    </citation>
    <scope>NUCLEOTIDE SEQUENCE</scope>
    <source>
        <strain evidence="1">NBRC 108769</strain>
    </source>
</reference>
<reference evidence="1" key="2">
    <citation type="submission" date="2023-01" db="EMBL/GenBank/DDBJ databases">
        <title>Draft genome sequence of Portibacter lacus strain NBRC 108769.</title>
        <authorList>
            <person name="Sun Q."/>
            <person name="Mori K."/>
        </authorList>
    </citation>
    <scope>NUCLEOTIDE SEQUENCE</scope>
    <source>
        <strain evidence="1">NBRC 108769</strain>
    </source>
</reference>
<dbReference type="AlphaFoldDB" id="A0AA37SPF7"/>
<dbReference type="Proteomes" id="UP001156666">
    <property type="component" value="Unassembled WGS sequence"/>
</dbReference>
<evidence type="ECO:0000313" key="2">
    <source>
        <dbReference type="Proteomes" id="UP001156666"/>
    </source>
</evidence>
<proteinExistence type="predicted"/>